<dbReference type="InterPro" id="IPR036397">
    <property type="entry name" value="RNaseH_sf"/>
</dbReference>
<dbReference type="GeneID" id="114239764"/>
<name>A0A6J2J964_BOMMA</name>
<dbReference type="AlphaFoldDB" id="A0A6J2J964"/>
<protein>
    <submittedName>
        <fullName evidence="2">Histone-lysine N-methyltransferase SETMAR-like isoform X1</fullName>
    </submittedName>
</protein>
<dbReference type="Gene3D" id="3.30.420.10">
    <property type="entry name" value="Ribonuclease H-like superfamily/Ribonuclease H"/>
    <property type="match status" value="1"/>
</dbReference>
<organism evidence="1 2">
    <name type="scientific">Bombyx mandarina</name>
    <name type="common">Wild silk moth</name>
    <name type="synonym">Wild silkworm</name>
    <dbReference type="NCBI Taxonomy" id="7092"/>
    <lineage>
        <taxon>Eukaryota</taxon>
        <taxon>Metazoa</taxon>
        <taxon>Ecdysozoa</taxon>
        <taxon>Arthropoda</taxon>
        <taxon>Hexapoda</taxon>
        <taxon>Insecta</taxon>
        <taxon>Pterygota</taxon>
        <taxon>Neoptera</taxon>
        <taxon>Endopterygota</taxon>
        <taxon>Lepidoptera</taxon>
        <taxon>Glossata</taxon>
        <taxon>Ditrysia</taxon>
        <taxon>Bombycoidea</taxon>
        <taxon>Bombycidae</taxon>
        <taxon>Bombycinae</taxon>
        <taxon>Bombyx</taxon>
    </lineage>
</organism>
<dbReference type="GO" id="GO:0003676">
    <property type="term" value="F:nucleic acid binding"/>
    <property type="evidence" value="ECO:0007669"/>
    <property type="project" value="InterPro"/>
</dbReference>
<accession>A0A6J2J964</accession>
<dbReference type="RefSeq" id="XP_028025936.1">
    <property type="nucleotide sequence ID" value="XM_028170135.1"/>
</dbReference>
<sequence>MAKLFRDSCRLCADINCQQLQTMKKELAAKQLRLVNRSKPLLLHDNARSHTAQQINNH</sequence>
<reference evidence="2" key="1">
    <citation type="submission" date="2025-08" db="UniProtKB">
        <authorList>
            <consortium name="RefSeq"/>
        </authorList>
    </citation>
    <scope>IDENTIFICATION</scope>
    <source>
        <tissue evidence="2">Silk gland</tissue>
    </source>
</reference>
<dbReference type="Proteomes" id="UP000504629">
    <property type="component" value="Unplaced"/>
</dbReference>
<keyword evidence="1" id="KW-1185">Reference proteome</keyword>
<gene>
    <name evidence="2" type="primary">LOC114239764</name>
</gene>
<evidence type="ECO:0000313" key="1">
    <source>
        <dbReference type="Proteomes" id="UP000504629"/>
    </source>
</evidence>
<dbReference type="KEGG" id="bman:114239764"/>
<proteinExistence type="predicted"/>
<dbReference type="OrthoDB" id="616263at2759"/>
<evidence type="ECO:0000313" key="2">
    <source>
        <dbReference type="RefSeq" id="XP_028025936.1"/>
    </source>
</evidence>